<comment type="caution">
    <text evidence="4">The sequence shown here is derived from an EMBL/GenBank/DDBJ whole genome shotgun (WGS) entry which is preliminary data.</text>
</comment>
<evidence type="ECO:0000256" key="1">
    <source>
        <dbReference type="SAM" id="SignalP"/>
    </source>
</evidence>
<dbReference type="PANTHER" id="PTHR43755:SF1">
    <property type="entry name" value="FAD-DEPENDENT PYRIDINE NUCLEOTIDE-DISULPHIDE OXIDOREDUCTASE"/>
    <property type="match status" value="1"/>
</dbReference>
<feature type="domain" description="FAD/NAD(P)-binding" evidence="2">
    <location>
        <begin position="28"/>
        <end position="134"/>
    </location>
</feature>
<feature type="domain" description="Sulfide dehydrogenase [flavocytochrome c] flavoprotein chain central" evidence="3">
    <location>
        <begin position="164"/>
        <end position="261"/>
    </location>
</feature>
<evidence type="ECO:0000259" key="2">
    <source>
        <dbReference type="Pfam" id="PF07992"/>
    </source>
</evidence>
<feature type="chain" id="PRO_5039220714" evidence="1">
    <location>
        <begin position="25"/>
        <end position="422"/>
    </location>
</feature>
<evidence type="ECO:0000313" key="5">
    <source>
        <dbReference type="Proteomes" id="UP000808146"/>
    </source>
</evidence>
<reference evidence="4" key="1">
    <citation type="submission" date="2020-10" db="EMBL/GenBank/DDBJ databases">
        <title>Connecting structure to function with the recovery of over 1000 high-quality activated sludge metagenome-assembled genomes encoding full-length rRNA genes using long-read sequencing.</title>
        <authorList>
            <person name="Singleton C.M."/>
            <person name="Petriglieri F."/>
            <person name="Kristensen J.M."/>
            <person name="Kirkegaard R.H."/>
            <person name="Michaelsen T.Y."/>
            <person name="Andersen M.H."/>
            <person name="Karst S.M."/>
            <person name="Dueholm M.S."/>
            <person name="Nielsen P.H."/>
            <person name="Albertsen M."/>
        </authorList>
    </citation>
    <scope>NUCLEOTIDE SEQUENCE</scope>
    <source>
        <strain evidence="4">OdNE_18-Q3-R46-58_BAT3C.305</strain>
    </source>
</reference>
<dbReference type="AlphaFoldDB" id="A0A9D7LY22"/>
<protein>
    <submittedName>
        <fullName evidence="4">NAD(P)/FAD-dependent oxidoreductase</fullName>
    </submittedName>
</protein>
<dbReference type="Pfam" id="PF21706">
    <property type="entry name" value="FCSD_central"/>
    <property type="match status" value="1"/>
</dbReference>
<sequence>MKRRTLLTALLGFCALPRRSLASATGGRVVVVGGGWGGLSAARHLRALAPQLDVILIDRRAEFWSQPLSNRWLVGLARGDWLRHDYRRAAQHFGYRFVNAEVGGIDLQSRQVATSAGSFGYDWLVLAPGIREDFSAWYGVDRDAAAYTRRHFPSAFPAGAEHLALKAKLEAFQGGDLVMTVPPLPYRCPPAPYERAGLIAWWLKTRNIKGRLVILDPNLPMLSFDRIFRESYRDQVTYQPQAQVRSVDPYQRRIVTDFDTIDFADAVLMPPQQAADLAWDGGLIGRNTDGRPSGWAACDPSTLAVPGDERVFLVGDVIDKVSPLFGQYPKTGQLAAALGRIAATQIAARAAGTAAPKQLPDSTCYVVNRPEPKELTRIETAYRWRGDDVIQQTVRQQHVPQAVEEDLDWARRQFAELFGTTG</sequence>
<gene>
    <name evidence="4" type="ORF">IPN75_18870</name>
</gene>
<accession>A0A9D7LY22</accession>
<dbReference type="SUPFAM" id="SSF51905">
    <property type="entry name" value="FAD/NAD(P)-binding domain"/>
    <property type="match status" value="2"/>
</dbReference>
<dbReference type="EMBL" id="JADKBR010000026">
    <property type="protein sequence ID" value="MBK8892272.1"/>
    <property type="molecule type" value="Genomic_DNA"/>
</dbReference>
<dbReference type="Gene3D" id="3.50.50.60">
    <property type="entry name" value="FAD/NAD(P)-binding domain"/>
    <property type="match status" value="2"/>
</dbReference>
<proteinExistence type="predicted"/>
<evidence type="ECO:0000313" key="4">
    <source>
        <dbReference type="EMBL" id="MBK8892272.1"/>
    </source>
</evidence>
<dbReference type="InterPro" id="IPR049386">
    <property type="entry name" value="FCSD_central"/>
</dbReference>
<keyword evidence="1" id="KW-0732">Signal</keyword>
<dbReference type="Proteomes" id="UP000808146">
    <property type="component" value="Unassembled WGS sequence"/>
</dbReference>
<evidence type="ECO:0000259" key="3">
    <source>
        <dbReference type="Pfam" id="PF21706"/>
    </source>
</evidence>
<dbReference type="Pfam" id="PF07992">
    <property type="entry name" value="Pyr_redox_2"/>
    <property type="match status" value="1"/>
</dbReference>
<dbReference type="InterPro" id="IPR023753">
    <property type="entry name" value="FAD/NAD-binding_dom"/>
</dbReference>
<feature type="signal peptide" evidence="1">
    <location>
        <begin position="1"/>
        <end position="24"/>
    </location>
</feature>
<dbReference type="InterPro" id="IPR036188">
    <property type="entry name" value="FAD/NAD-bd_sf"/>
</dbReference>
<name>A0A9D7LY22_9RHOO</name>
<dbReference type="InterPro" id="IPR052541">
    <property type="entry name" value="SQRD"/>
</dbReference>
<dbReference type="GO" id="GO:0016491">
    <property type="term" value="F:oxidoreductase activity"/>
    <property type="evidence" value="ECO:0007669"/>
    <property type="project" value="InterPro"/>
</dbReference>
<organism evidence="4 5">
    <name type="scientific">Candidatus Dechloromonas phosphorivorans</name>
    <dbReference type="NCBI Taxonomy" id="2899244"/>
    <lineage>
        <taxon>Bacteria</taxon>
        <taxon>Pseudomonadati</taxon>
        <taxon>Pseudomonadota</taxon>
        <taxon>Betaproteobacteria</taxon>
        <taxon>Rhodocyclales</taxon>
        <taxon>Azonexaceae</taxon>
        <taxon>Dechloromonas</taxon>
    </lineage>
</organism>
<dbReference type="PANTHER" id="PTHR43755">
    <property type="match status" value="1"/>
</dbReference>